<dbReference type="HOGENOM" id="CLU_2303819_0_0_4"/>
<evidence type="ECO:0000313" key="2">
    <source>
        <dbReference type="Proteomes" id="UP000008332"/>
    </source>
</evidence>
<dbReference type="STRING" id="338969.Rfer_1233"/>
<evidence type="ECO:0000313" key="1">
    <source>
        <dbReference type="EMBL" id="ABD68967.1"/>
    </source>
</evidence>
<reference evidence="2" key="1">
    <citation type="submission" date="2006-02" db="EMBL/GenBank/DDBJ databases">
        <title>Complete sequence of chromosome of Rhodoferax ferrireducens DSM 15236.</title>
        <authorList>
            <person name="Copeland A."/>
            <person name="Lucas S."/>
            <person name="Lapidus A."/>
            <person name="Barry K."/>
            <person name="Detter J.C."/>
            <person name="Glavina del Rio T."/>
            <person name="Hammon N."/>
            <person name="Israni S."/>
            <person name="Pitluck S."/>
            <person name="Brettin T."/>
            <person name="Bruce D."/>
            <person name="Han C."/>
            <person name="Tapia R."/>
            <person name="Gilna P."/>
            <person name="Kiss H."/>
            <person name="Schmutz J."/>
            <person name="Larimer F."/>
            <person name="Land M."/>
            <person name="Kyrpides N."/>
            <person name="Ivanova N."/>
            <person name="Richardson P."/>
        </authorList>
    </citation>
    <scope>NUCLEOTIDE SEQUENCE [LARGE SCALE GENOMIC DNA]</scope>
    <source>
        <strain evidence="2">ATCC BAA-621 / DSM 15236 / T118</strain>
    </source>
</reference>
<protein>
    <submittedName>
        <fullName evidence="1">Uncharacterized protein</fullName>
    </submittedName>
</protein>
<sequence length="100" mass="11001">MAGRRVNVSSAVTLRWRQVKEADMPKVEDGERWAAMQADWQAVNQEARTARLRVTQAFVKAAAGDGSGPTTAQLDLAEKLELAADEKRLALDEFVKQAFG</sequence>
<dbReference type="KEGG" id="rfr:Rfer_1233"/>
<dbReference type="Proteomes" id="UP000008332">
    <property type="component" value="Chromosome"/>
</dbReference>
<dbReference type="OrthoDB" id="9881799at2"/>
<accession>Q21Z36</accession>
<dbReference type="AlphaFoldDB" id="Q21Z36"/>
<dbReference type="EMBL" id="CP000267">
    <property type="protein sequence ID" value="ABD68967.1"/>
    <property type="molecule type" value="Genomic_DNA"/>
</dbReference>
<organism evidence="1 2">
    <name type="scientific">Albidiferax ferrireducens (strain ATCC BAA-621 / DSM 15236 / T118)</name>
    <name type="common">Rhodoferax ferrireducens</name>
    <dbReference type="NCBI Taxonomy" id="338969"/>
    <lineage>
        <taxon>Bacteria</taxon>
        <taxon>Pseudomonadati</taxon>
        <taxon>Pseudomonadota</taxon>
        <taxon>Betaproteobacteria</taxon>
        <taxon>Burkholderiales</taxon>
        <taxon>Comamonadaceae</taxon>
        <taxon>Rhodoferax</taxon>
    </lineage>
</organism>
<keyword evidence="2" id="KW-1185">Reference proteome</keyword>
<gene>
    <name evidence="1" type="ordered locus">Rfer_1233</name>
</gene>
<name>Q21Z36_ALBFT</name>
<proteinExistence type="predicted"/>